<evidence type="ECO:0000256" key="2">
    <source>
        <dbReference type="PIRSR" id="PIRSR016184-1"/>
    </source>
</evidence>
<dbReference type="PIRSF" id="PIRSF016184">
    <property type="entry name" value="PhzC_PhzF"/>
    <property type="match status" value="1"/>
</dbReference>
<dbReference type="AlphaFoldDB" id="I4W005"/>
<dbReference type="GO" id="GO:0005737">
    <property type="term" value="C:cytoplasm"/>
    <property type="evidence" value="ECO:0007669"/>
    <property type="project" value="TreeGrafter"/>
</dbReference>
<dbReference type="Gene3D" id="3.10.310.10">
    <property type="entry name" value="Diaminopimelate Epimerase, Chain A, domain 1"/>
    <property type="match status" value="2"/>
</dbReference>
<accession>I4W005</accession>
<proteinExistence type="inferred from homology"/>
<protein>
    <submittedName>
        <fullName evidence="3">Phenazine biosynthesis protein PhzF family protein</fullName>
    </submittedName>
</protein>
<dbReference type="OrthoDB" id="9788221at2"/>
<name>I4W005_9GAMM</name>
<comment type="similarity">
    <text evidence="1">Belongs to the PhzF family.</text>
</comment>
<dbReference type="EMBL" id="AJXU01000005">
    <property type="protein sequence ID" value="EIL92796.1"/>
    <property type="molecule type" value="Genomic_DNA"/>
</dbReference>
<evidence type="ECO:0000313" key="3">
    <source>
        <dbReference type="EMBL" id="EIL92796.1"/>
    </source>
</evidence>
<evidence type="ECO:0000256" key="1">
    <source>
        <dbReference type="ARBA" id="ARBA00008270"/>
    </source>
</evidence>
<dbReference type="Pfam" id="PF02567">
    <property type="entry name" value="PhzC-PhzF"/>
    <property type="match status" value="1"/>
</dbReference>
<comment type="caution">
    <text evidence="3">The sequence shown here is derived from an EMBL/GenBank/DDBJ whole genome shotgun (WGS) entry which is preliminary data.</text>
</comment>
<dbReference type="PANTHER" id="PTHR13774:SF32">
    <property type="entry name" value="ANTISENSE-ENHANCING SEQUENCE 1"/>
    <property type="match status" value="1"/>
</dbReference>
<evidence type="ECO:0000313" key="4">
    <source>
        <dbReference type="Proteomes" id="UP000004210"/>
    </source>
</evidence>
<dbReference type="STRING" id="1163408.UU9_01029"/>
<dbReference type="PANTHER" id="PTHR13774">
    <property type="entry name" value="PHENAZINE BIOSYNTHESIS PROTEIN"/>
    <property type="match status" value="1"/>
</dbReference>
<dbReference type="NCBIfam" id="TIGR00654">
    <property type="entry name" value="PhzF_family"/>
    <property type="match status" value="1"/>
</dbReference>
<reference evidence="3 4" key="1">
    <citation type="journal article" date="2012" name="J. Bacteriol.">
        <title>Genome sequences for six rhodanobacter strains, isolated from soils and the terrestrial subsurface, with variable denitrification capabilities.</title>
        <authorList>
            <person name="Kostka J.E."/>
            <person name="Green S.J."/>
            <person name="Rishishwar L."/>
            <person name="Prakash O."/>
            <person name="Katz L.S."/>
            <person name="Marino-Ramirez L."/>
            <person name="Jordan I.K."/>
            <person name="Munk C."/>
            <person name="Ivanova N."/>
            <person name="Mikhailova N."/>
            <person name="Watson D.B."/>
            <person name="Brown S.D."/>
            <person name="Palumbo A.V."/>
            <person name="Brooks S.C."/>
        </authorList>
    </citation>
    <scope>NUCLEOTIDE SEQUENCE [LARGE SCALE GENOMIC DNA]</scope>
    <source>
        <strain evidence="4">Jip2T</strain>
    </source>
</reference>
<dbReference type="SUPFAM" id="SSF54506">
    <property type="entry name" value="Diaminopimelate epimerase-like"/>
    <property type="match status" value="1"/>
</dbReference>
<gene>
    <name evidence="3" type="ORF">UU9_01029</name>
</gene>
<feature type="active site" evidence="2">
    <location>
        <position position="47"/>
    </location>
</feature>
<dbReference type="eggNOG" id="COG0384">
    <property type="taxonomic scope" value="Bacteria"/>
</dbReference>
<dbReference type="PATRIC" id="fig|1163408.3.peg.211"/>
<keyword evidence="4" id="KW-1185">Reference proteome</keyword>
<dbReference type="GO" id="GO:0016853">
    <property type="term" value="F:isomerase activity"/>
    <property type="evidence" value="ECO:0007669"/>
    <property type="project" value="TreeGrafter"/>
</dbReference>
<dbReference type="RefSeq" id="WP_007079848.1">
    <property type="nucleotide sequence ID" value="NZ_AJXU01000005.1"/>
</dbReference>
<sequence length="312" mass="33076">MTVLRYLHMDVFAATPGGGNHLGVVIGAGDWSTGEMQRFARWTALVETTFLLPPTEPDASYRVRIFMPHKEIPFAGHPSIGSAHAVLACGLAQPRDGLLWQECGAGVLPIRVEGHGAERELLLQSPPSRIVATGREAHPLLAAALGGVEPGALPPALIDGGRRWWLAELADEASLRAWQPDHAAIGALAQASDSMGLCVFARSVQADYQLVVRAFPAGVGVVEDPASGAANGLIAAYIAHAEPNGPLSHGYRVSQGREVGHDARLVARIDGETTWIGGHTHTVVDGDLNWIIRDVAEMHIVEGAAERLARLG</sequence>
<dbReference type="InterPro" id="IPR003719">
    <property type="entry name" value="Phenazine_PhzF-like"/>
</dbReference>
<dbReference type="Proteomes" id="UP000004210">
    <property type="component" value="Unassembled WGS sequence"/>
</dbReference>
<organism evidence="3 4">
    <name type="scientific">Rhodanobacter fulvus Jip2</name>
    <dbReference type="NCBI Taxonomy" id="1163408"/>
    <lineage>
        <taxon>Bacteria</taxon>
        <taxon>Pseudomonadati</taxon>
        <taxon>Pseudomonadota</taxon>
        <taxon>Gammaproteobacteria</taxon>
        <taxon>Lysobacterales</taxon>
        <taxon>Rhodanobacteraceae</taxon>
        <taxon>Rhodanobacter</taxon>
    </lineage>
</organism>